<evidence type="ECO:0000313" key="3">
    <source>
        <dbReference type="EMBL" id="CAE02629.1"/>
    </source>
</evidence>
<accession>Q70KJ8</accession>
<feature type="compositionally biased region" description="Basic residues" evidence="1">
    <location>
        <begin position="16"/>
        <end position="25"/>
    </location>
</feature>
<feature type="transmembrane region" description="Helical" evidence="2">
    <location>
        <begin position="56"/>
        <end position="78"/>
    </location>
</feature>
<name>Q70KJ8_BACAM</name>
<keyword evidence="2" id="KW-0472">Membrane</keyword>
<keyword evidence="2" id="KW-0812">Transmembrane</keyword>
<proteinExistence type="predicted"/>
<keyword evidence="2" id="KW-1133">Transmembrane helix</keyword>
<feature type="region of interest" description="Disordered" evidence="1">
    <location>
        <begin position="1"/>
        <end position="37"/>
    </location>
</feature>
<gene>
    <name evidence="3" type="primary">xy02</name>
</gene>
<sequence length="114" mass="13386">MSLTHSQAKRTTYLQKRSRFNHRRNPSSVHPRSPKCGIKFMRNQDKKPLIVSTKGLPISACISIYLLTFTLYENIVFITEKWVKSFMRHTEKNSDKSRGYFAASRNLFLKILFT</sequence>
<evidence type="ECO:0000256" key="2">
    <source>
        <dbReference type="SAM" id="Phobius"/>
    </source>
</evidence>
<protein>
    <submittedName>
        <fullName evidence="3">Xy02 protein</fullName>
    </submittedName>
</protein>
<evidence type="ECO:0000256" key="1">
    <source>
        <dbReference type="SAM" id="MobiDB-lite"/>
    </source>
</evidence>
<dbReference type="AlphaFoldDB" id="Q70KJ8"/>
<dbReference type="EMBL" id="AJ575642">
    <property type="protein sequence ID" value="CAE02629.1"/>
    <property type="molecule type" value="Genomic_DNA"/>
</dbReference>
<feature type="compositionally biased region" description="Polar residues" evidence="1">
    <location>
        <begin position="1"/>
        <end position="15"/>
    </location>
</feature>
<organism evidence="3">
    <name type="scientific">Bacillus amyloliquefaciens</name>
    <name type="common">Bacillus velezensis</name>
    <dbReference type="NCBI Taxonomy" id="1390"/>
    <lineage>
        <taxon>Bacteria</taxon>
        <taxon>Bacillati</taxon>
        <taxon>Bacillota</taxon>
        <taxon>Bacilli</taxon>
        <taxon>Bacillales</taxon>
        <taxon>Bacillaceae</taxon>
        <taxon>Bacillus</taxon>
        <taxon>Bacillus amyloliquefaciens group</taxon>
    </lineage>
</organism>
<reference evidence="3" key="1">
    <citation type="journal article" date="2004" name="J. Bacteriol.">
        <title>Structural and functional characterization of gene clusters directing nonribosomal synthesis of bioactive cyclic lipopeptides in Bacillus amyloliquefaciens strain FZB42.</title>
        <authorList>
            <person name="Koumoutsi A."/>
            <person name="Chen X.H."/>
            <person name="Henne A."/>
            <person name="Liesegang H."/>
            <person name="Hitzeroth G."/>
            <person name="Franke P."/>
            <person name="Vater J."/>
            <person name="Borriss R."/>
        </authorList>
    </citation>
    <scope>NUCLEOTIDE SEQUENCE</scope>
    <source>
        <strain evidence="3">FZB42</strain>
    </source>
</reference>